<dbReference type="OrthoDB" id="1493540at2"/>
<dbReference type="InterPro" id="IPR036388">
    <property type="entry name" value="WH-like_DNA-bd_sf"/>
</dbReference>
<dbReference type="Proteomes" id="UP000182229">
    <property type="component" value="Unassembled WGS sequence"/>
</dbReference>
<reference evidence="2 3" key="2">
    <citation type="submission" date="2016-12" db="EMBL/GenBank/DDBJ databases">
        <title>Draft Genome Sequence of Cystobacter ferrugineus Strain Cbfe23.</title>
        <authorList>
            <person name="Akbar S."/>
            <person name="Dowd S.E."/>
            <person name="Stevens D.C."/>
        </authorList>
    </citation>
    <scope>NUCLEOTIDE SEQUENCE [LARGE SCALE GENOMIC DNA]</scope>
    <source>
        <strain evidence="2 3">Cbfe23</strain>
    </source>
</reference>
<protein>
    <submittedName>
        <fullName evidence="2">Transcriptional regulator</fullName>
    </submittedName>
</protein>
<keyword evidence="3" id="KW-1185">Reference proteome</keyword>
<dbReference type="Pfam" id="PF01978">
    <property type="entry name" value="TrmB"/>
    <property type="match status" value="1"/>
</dbReference>
<organism evidence="2 3">
    <name type="scientific">Cystobacter ferrugineus</name>
    <dbReference type="NCBI Taxonomy" id="83449"/>
    <lineage>
        <taxon>Bacteria</taxon>
        <taxon>Pseudomonadati</taxon>
        <taxon>Myxococcota</taxon>
        <taxon>Myxococcia</taxon>
        <taxon>Myxococcales</taxon>
        <taxon>Cystobacterineae</taxon>
        <taxon>Archangiaceae</taxon>
        <taxon>Cystobacter</taxon>
    </lineage>
</organism>
<dbReference type="AlphaFoldDB" id="A0A1L9AUT7"/>
<reference evidence="3" key="1">
    <citation type="submission" date="2016-11" db="EMBL/GenBank/DDBJ databases">
        <authorList>
            <person name="Shukria A."/>
            <person name="Stevens D.C."/>
        </authorList>
    </citation>
    <scope>NUCLEOTIDE SEQUENCE [LARGE SCALE GENOMIC DNA]</scope>
    <source>
        <strain evidence="3">Cbfe23</strain>
    </source>
</reference>
<dbReference type="STRING" id="83449.BON30_47035"/>
<dbReference type="InterPro" id="IPR051797">
    <property type="entry name" value="TrmB-like"/>
</dbReference>
<dbReference type="InterPro" id="IPR002831">
    <property type="entry name" value="Tscrpt_reg_TrmB_N"/>
</dbReference>
<dbReference type="SUPFAM" id="SSF46785">
    <property type="entry name" value="Winged helix' DNA-binding domain"/>
    <property type="match status" value="1"/>
</dbReference>
<dbReference type="Gene3D" id="1.10.10.10">
    <property type="entry name" value="Winged helix-like DNA-binding domain superfamily/Winged helix DNA-binding domain"/>
    <property type="match status" value="1"/>
</dbReference>
<proteinExistence type="predicted"/>
<dbReference type="InterPro" id="IPR036390">
    <property type="entry name" value="WH_DNA-bd_sf"/>
</dbReference>
<dbReference type="RefSeq" id="WP_071905199.1">
    <property type="nucleotide sequence ID" value="NZ_MPIN01000028.1"/>
</dbReference>
<accession>A0A1L9AUT7</accession>
<comment type="caution">
    <text evidence="2">The sequence shown here is derived from an EMBL/GenBank/DDBJ whole genome shotgun (WGS) entry which is preliminary data.</text>
</comment>
<dbReference type="PANTHER" id="PTHR34293:SF1">
    <property type="entry name" value="HTH-TYPE TRANSCRIPTIONAL REGULATOR TRMBL2"/>
    <property type="match status" value="1"/>
</dbReference>
<name>A0A1L9AUT7_9BACT</name>
<dbReference type="PANTHER" id="PTHR34293">
    <property type="entry name" value="HTH-TYPE TRANSCRIPTIONAL REGULATOR TRMBL2"/>
    <property type="match status" value="1"/>
</dbReference>
<evidence type="ECO:0000313" key="2">
    <source>
        <dbReference type="EMBL" id="OJH33778.1"/>
    </source>
</evidence>
<gene>
    <name evidence="2" type="ORF">BON30_47035</name>
</gene>
<sequence>MKTGTEVEASSTDLASLGLNAYESGVYLALLSRSGQGSTELAERAKVPRQRIYDVLRSLEAKGLCVARDTTPRTFFPTDPTTALPALSAKRAMELERERERTAAVALALAAQLGPLFQSGKGENDPLQYVEALADPARIAAQAIALASAAKHHVHSLIKRPLILSSEQNRRFLQVPLERGVHYRALYEREALDDPELREWMGTLSKKGQRIRVVHTLPVKMQVFDDEVALLSMQDPVGGPPSFTAVALRHRGAVALLNLAFERLWDEGTPYEDL</sequence>
<evidence type="ECO:0000259" key="1">
    <source>
        <dbReference type="Pfam" id="PF01978"/>
    </source>
</evidence>
<feature type="domain" description="Transcription regulator TrmB N-terminal" evidence="1">
    <location>
        <begin position="14"/>
        <end position="80"/>
    </location>
</feature>
<dbReference type="EMBL" id="MPIN01000028">
    <property type="protein sequence ID" value="OJH33778.1"/>
    <property type="molecule type" value="Genomic_DNA"/>
</dbReference>
<evidence type="ECO:0000313" key="3">
    <source>
        <dbReference type="Proteomes" id="UP000182229"/>
    </source>
</evidence>